<sequence length="842" mass="97235">MEISPAVNKLTGDTDTCRICHSPEEEPDNQLKHPCACRGSLKYVHTNCLFLWINRRRTKHCEICKRSYSIVPVYSENAPERLPYHEFLMGLLMKSLRFMNLILPWLLVIPFHSYILSFIPWDTDLEELELSSSFLGFIYTIEIVCGITDLVVLRVIIEELVRMQPELLHRVNFVGNGLRHRVVTGIVLWLWNYMRILCDWWHDQLLRLSFFRIFDGGPLALAFVPRNTQLHELGAIRRFLFFLDDNTFAVLAINIYWSFLDLILPFSIGRTVLALLRCFPYSWIWENVPEIAVGNMVIISVLFAYLGSVFKLPRNILSTRLRRFSLSVKDTFILCFKIVVLPWILGCWLDFCTFPVTGTTVSHRLEVPSDYPLIATNHWSIGICYLCVALLCMDLIQKMVQKRAFWYLLDVTEPNYKITKLHLGHILLAFAFHGAVVVIVLHLPLKTISLISRSFFPLKFGVYEDEFVVGLLCAYMCVIISGPRWLANFITPSIKPIVHKWVITVSSWLKLSDFLLGVPQREGFHRENHNVRPLFLAFSIAEGSMVSLYGSQSDNTCEEDTNDQTDERFIPRIGLMLVLAALSLFLISTISMALPILVGRAFFHSISFIMLHFGLKHDDIGAFWIGFCVLRGTYIFTCFAYDHIMTGRADLLLNHVLMCIRNILLFSIWITVIPGLLGLLIDLMIIIPSRVPLDESPIYNLLHEWLIGGLVLHIWIFLTMLTQKKTFATAAWREKLQRIRSVGINQLPFKWLIRDVIGSIINTLLTTLCIPYVVVKSLFPILGFSGSTNLTLQRFIWPVFLALIMIWFSVKLLRDLIIYLHQVEFDNRYKVGEQLVDFIEDL</sequence>
<dbReference type="GO" id="GO:0005789">
    <property type="term" value="C:endoplasmic reticulum membrane"/>
    <property type="evidence" value="ECO:0007669"/>
    <property type="project" value="TreeGrafter"/>
</dbReference>
<evidence type="ECO:0000259" key="5">
    <source>
        <dbReference type="PROSITE" id="PS51292"/>
    </source>
</evidence>
<feature type="transmembrane region" description="Helical" evidence="4">
    <location>
        <begin position="756"/>
        <end position="775"/>
    </location>
</feature>
<keyword evidence="3" id="KW-0862">Zinc</keyword>
<dbReference type="AlphaFoldDB" id="A0A087GJ29"/>
<dbReference type="Gene3D" id="3.30.40.10">
    <property type="entry name" value="Zinc/RING finger domain, C3HC4 (zinc finger)"/>
    <property type="match status" value="1"/>
</dbReference>
<feature type="transmembrane region" description="Helical" evidence="4">
    <location>
        <begin position="426"/>
        <end position="445"/>
    </location>
</feature>
<dbReference type="InterPro" id="IPR011016">
    <property type="entry name" value="Znf_RING-CH"/>
</dbReference>
<dbReference type="PANTHER" id="PTHR13145:SF3">
    <property type="entry name" value="RING_FYVE_PHD ZINC FINGER SUPERFAMILY PROTEIN"/>
    <property type="match status" value="1"/>
</dbReference>
<feature type="transmembrane region" description="Helical" evidence="4">
    <location>
        <begin position="371"/>
        <end position="393"/>
    </location>
</feature>
<reference evidence="7" key="1">
    <citation type="journal article" date="2015" name="Nat. Plants">
        <title>Genome expansion of Arabis alpina linked with retrotransposition and reduced symmetric DNA methylation.</title>
        <authorList>
            <person name="Willing E.M."/>
            <person name="Rawat V."/>
            <person name="Mandakova T."/>
            <person name="Maumus F."/>
            <person name="James G.V."/>
            <person name="Nordstroem K.J."/>
            <person name="Becker C."/>
            <person name="Warthmann N."/>
            <person name="Chica C."/>
            <person name="Szarzynska B."/>
            <person name="Zytnicki M."/>
            <person name="Albani M.C."/>
            <person name="Kiefer C."/>
            <person name="Bergonzi S."/>
            <person name="Castaings L."/>
            <person name="Mateos J.L."/>
            <person name="Berns M.C."/>
            <person name="Bujdoso N."/>
            <person name="Piofczyk T."/>
            <person name="de Lorenzo L."/>
            <person name="Barrero-Sicilia C."/>
            <person name="Mateos I."/>
            <person name="Piednoel M."/>
            <person name="Hagmann J."/>
            <person name="Chen-Min-Tao R."/>
            <person name="Iglesias-Fernandez R."/>
            <person name="Schuster S.C."/>
            <person name="Alonso-Blanco C."/>
            <person name="Roudier F."/>
            <person name="Carbonero P."/>
            <person name="Paz-Ares J."/>
            <person name="Davis S.J."/>
            <person name="Pecinka A."/>
            <person name="Quesneville H."/>
            <person name="Colot V."/>
            <person name="Lysak M.A."/>
            <person name="Weigel D."/>
            <person name="Coupland G."/>
            <person name="Schneeberger K."/>
        </authorList>
    </citation>
    <scope>NUCLEOTIDE SEQUENCE [LARGE SCALE GENOMIC DNA]</scope>
    <source>
        <strain evidence="7">cv. Pajares</strain>
    </source>
</reference>
<gene>
    <name evidence="6" type="ordered locus">AALP_Aa7g191200</name>
</gene>
<dbReference type="PROSITE" id="PS51292">
    <property type="entry name" value="ZF_RING_CH"/>
    <property type="match status" value="1"/>
</dbReference>
<dbReference type="OMA" id="PIVHKWV"/>
<keyword evidence="2" id="KW-0863">Zinc-finger</keyword>
<evidence type="ECO:0000256" key="1">
    <source>
        <dbReference type="ARBA" id="ARBA00022723"/>
    </source>
</evidence>
<dbReference type="eggNOG" id="KOG1609">
    <property type="taxonomic scope" value="Eukaryota"/>
</dbReference>
<feature type="transmembrane region" description="Helical" evidence="4">
    <location>
        <begin position="288"/>
        <end position="310"/>
    </location>
</feature>
<dbReference type="EMBL" id="CM002875">
    <property type="protein sequence ID" value="KFK29881.1"/>
    <property type="molecule type" value="Genomic_DNA"/>
</dbReference>
<feature type="transmembrane region" description="Helical" evidence="4">
    <location>
        <begin position="698"/>
        <end position="718"/>
    </location>
</feature>
<protein>
    <recommendedName>
        <fullName evidence="5">RING-CH-type domain-containing protein</fullName>
    </recommendedName>
</protein>
<dbReference type="Gramene" id="KFK29881">
    <property type="protein sequence ID" value="KFK29881"/>
    <property type="gene ID" value="AALP_AA7G191200"/>
</dbReference>
<feature type="transmembrane region" description="Helical" evidence="4">
    <location>
        <begin position="795"/>
        <end position="813"/>
    </location>
</feature>
<dbReference type="OrthoDB" id="1108038at2759"/>
<dbReference type="GO" id="GO:0008270">
    <property type="term" value="F:zinc ion binding"/>
    <property type="evidence" value="ECO:0007669"/>
    <property type="project" value="UniProtKB-KW"/>
</dbReference>
<dbReference type="Pfam" id="PF12906">
    <property type="entry name" value="RINGv"/>
    <property type="match status" value="1"/>
</dbReference>
<dbReference type="PANTHER" id="PTHR13145">
    <property type="entry name" value="SSM4 PROTEIN"/>
    <property type="match status" value="1"/>
</dbReference>
<dbReference type="InterPro" id="IPR056521">
    <property type="entry name" value="MARCHF6-like_C"/>
</dbReference>
<feature type="transmembrane region" description="Helical" evidence="4">
    <location>
        <begin position="246"/>
        <end position="268"/>
    </location>
</feature>
<feature type="transmembrane region" description="Helical" evidence="4">
    <location>
        <begin position="133"/>
        <end position="157"/>
    </location>
</feature>
<evidence type="ECO:0000256" key="2">
    <source>
        <dbReference type="ARBA" id="ARBA00022771"/>
    </source>
</evidence>
<feature type="transmembrane region" description="Helical" evidence="4">
    <location>
        <begin position="98"/>
        <end position="121"/>
    </location>
</feature>
<evidence type="ECO:0000256" key="3">
    <source>
        <dbReference type="ARBA" id="ARBA00022833"/>
    </source>
</evidence>
<keyword evidence="4" id="KW-0472">Membrane</keyword>
<dbReference type="GO" id="GO:0036503">
    <property type="term" value="P:ERAD pathway"/>
    <property type="evidence" value="ECO:0007669"/>
    <property type="project" value="EnsemblPlants"/>
</dbReference>
<dbReference type="Pfam" id="PF23113">
    <property type="entry name" value="MARCHF6_C"/>
    <property type="match status" value="1"/>
</dbReference>
<feature type="transmembrane region" description="Helical" evidence="4">
    <location>
        <begin position="467"/>
        <end position="487"/>
    </location>
</feature>
<feature type="transmembrane region" description="Helical" evidence="4">
    <location>
        <begin position="621"/>
        <end position="642"/>
    </location>
</feature>
<keyword evidence="1" id="KW-0479">Metal-binding</keyword>
<dbReference type="InterPro" id="IPR013083">
    <property type="entry name" value="Znf_RING/FYVE/PHD"/>
</dbReference>
<evidence type="ECO:0000256" key="4">
    <source>
        <dbReference type="SAM" id="Phobius"/>
    </source>
</evidence>
<proteinExistence type="predicted"/>
<feature type="domain" description="RING-CH-type" evidence="5">
    <location>
        <begin position="9"/>
        <end position="71"/>
    </location>
</feature>
<feature type="transmembrane region" description="Helical" evidence="4">
    <location>
        <begin position="331"/>
        <end position="351"/>
    </location>
</feature>
<organism evidence="6 7">
    <name type="scientific">Arabis alpina</name>
    <name type="common">Alpine rock-cress</name>
    <dbReference type="NCBI Taxonomy" id="50452"/>
    <lineage>
        <taxon>Eukaryota</taxon>
        <taxon>Viridiplantae</taxon>
        <taxon>Streptophyta</taxon>
        <taxon>Embryophyta</taxon>
        <taxon>Tracheophyta</taxon>
        <taxon>Spermatophyta</taxon>
        <taxon>Magnoliopsida</taxon>
        <taxon>eudicotyledons</taxon>
        <taxon>Gunneridae</taxon>
        <taxon>Pentapetalae</taxon>
        <taxon>rosids</taxon>
        <taxon>malvids</taxon>
        <taxon>Brassicales</taxon>
        <taxon>Brassicaceae</taxon>
        <taxon>Arabideae</taxon>
        <taxon>Arabis</taxon>
    </lineage>
</organism>
<name>A0A087GJ29_ARAAL</name>
<evidence type="ECO:0000313" key="7">
    <source>
        <dbReference type="Proteomes" id="UP000029120"/>
    </source>
</evidence>
<feature type="transmembrane region" description="Helical" evidence="4">
    <location>
        <begin position="663"/>
        <end position="686"/>
    </location>
</feature>
<keyword evidence="4" id="KW-1133">Transmembrane helix</keyword>
<dbReference type="Proteomes" id="UP000029120">
    <property type="component" value="Chromosome 7"/>
</dbReference>
<accession>A0A087GJ29</accession>
<evidence type="ECO:0000313" key="6">
    <source>
        <dbReference type="EMBL" id="KFK29881.1"/>
    </source>
</evidence>
<dbReference type="SUPFAM" id="SSF57850">
    <property type="entry name" value="RING/U-box"/>
    <property type="match status" value="1"/>
</dbReference>
<dbReference type="SMART" id="SM00744">
    <property type="entry name" value="RINGv"/>
    <property type="match status" value="1"/>
</dbReference>
<keyword evidence="7" id="KW-1185">Reference proteome</keyword>
<keyword evidence="4" id="KW-0812">Transmembrane</keyword>